<dbReference type="EMBL" id="CM051397">
    <property type="protein sequence ID" value="KAJ4720827.1"/>
    <property type="molecule type" value="Genomic_DNA"/>
</dbReference>
<comment type="caution">
    <text evidence="1">The sequence shown here is derived from an EMBL/GenBank/DDBJ whole genome shotgun (WGS) entry which is preliminary data.</text>
</comment>
<organism evidence="1 2">
    <name type="scientific">Melia azedarach</name>
    <name type="common">Chinaberry tree</name>
    <dbReference type="NCBI Taxonomy" id="155640"/>
    <lineage>
        <taxon>Eukaryota</taxon>
        <taxon>Viridiplantae</taxon>
        <taxon>Streptophyta</taxon>
        <taxon>Embryophyta</taxon>
        <taxon>Tracheophyta</taxon>
        <taxon>Spermatophyta</taxon>
        <taxon>Magnoliopsida</taxon>
        <taxon>eudicotyledons</taxon>
        <taxon>Gunneridae</taxon>
        <taxon>Pentapetalae</taxon>
        <taxon>rosids</taxon>
        <taxon>malvids</taxon>
        <taxon>Sapindales</taxon>
        <taxon>Meliaceae</taxon>
        <taxon>Melia</taxon>
    </lineage>
</organism>
<name>A0ACC1YCC6_MELAZ</name>
<sequence length="381" mass="42183">MLRSSERGLIQSERGKAFGLPWPELNDGLFYNDVVSASDSELTLIEFYSTKHRNSAPLQGWLQRIENGQIKVDGRVAKDPGIVLSAGSELVYHRLPWKEPDAPYLLEVLYEDNDLIALNKPSGLQVLPGGLFQQRTVLKQLQWQTIKQSPSPSSQVSHPVPVHRLGRGTSGILLCAKTKLAKTCLAAYFADKTSVIDAASNTNTELHERKITKIYRALVNGIVDEDKVIIKQPIGIMRYPGVAKGLYVASPSGKPALSKVDVLERDVLRNKTLVQVEIQSGRPHQIRIHLAFIGHPLVGDPLYVVGGQPKSFTSEFADETFAQDGGYERPVNPVPGDCGYYLHAHQLDISHPTTDEEIKITAPLPSVLKTQEEAREVDIYQ</sequence>
<dbReference type="Proteomes" id="UP001164539">
    <property type="component" value="Chromosome 4"/>
</dbReference>
<gene>
    <name evidence="1" type="ORF">OWV82_008590</name>
</gene>
<protein>
    <submittedName>
        <fullName evidence="1">Pseudouridine synthase family protein</fullName>
    </submittedName>
</protein>
<evidence type="ECO:0000313" key="2">
    <source>
        <dbReference type="Proteomes" id="UP001164539"/>
    </source>
</evidence>
<accession>A0ACC1YCC6</accession>
<keyword evidence="2" id="KW-1185">Reference proteome</keyword>
<evidence type="ECO:0000313" key="1">
    <source>
        <dbReference type="EMBL" id="KAJ4720827.1"/>
    </source>
</evidence>
<reference evidence="1 2" key="1">
    <citation type="journal article" date="2023" name="Science">
        <title>Complex scaffold remodeling in plant triterpene biosynthesis.</title>
        <authorList>
            <person name="De La Pena R."/>
            <person name="Hodgson H."/>
            <person name="Liu J.C."/>
            <person name="Stephenson M.J."/>
            <person name="Martin A.C."/>
            <person name="Owen C."/>
            <person name="Harkess A."/>
            <person name="Leebens-Mack J."/>
            <person name="Jimenez L.E."/>
            <person name="Osbourn A."/>
            <person name="Sattely E.S."/>
        </authorList>
    </citation>
    <scope>NUCLEOTIDE SEQUENCE [LARGE SCALE GENOMIC DNA]</scope>
    <source>
        <strain evidence="2">cv. JPN11</strain>
        <tissue evidence="1">Leaf</tissue>
    </source>
</reference>
<proteinExistence type="predicted"/>